<dbReference type="Pfam" id="PF06935">
    <property type="entry name" value="DUF1284"/>
    <property type="match status" value="1"/>
</dbReference>
<keyword evidence="2" id="KW-1185">Reference proteome</keyword>
<name>A0A1M5UWR2_9CLOT</name>
<dbReference type="OrthoDB" id="121064at2"/>
<dbReference type="InterPro" id="IPR009702">
    <property type="entry name" value="DUF1284"/>
</dbReference>
<dbReference type="AlphaFoldDB" id="A0A1M5UWR2"/>
<proteinExistence type="predicted"/>
<evidence type="ECO:0008006" key="3">
    <source>
        <dbReference type="Google" id="ProtNLM"/>
    </source>
</evidence>
<dbReference type="Proteomes" id="UP000184526">
    <property type="component" value="Unassembled WGS sequence"/>
</dbReference>
<evidence type="ECO:0000313" key="1">
    <source>
        <dbReference type="EMBL" id="SHH67374.1"/>
    </source>
</evidence>
<organism evidence="1 2">
    <name type="scientific">Clostridium collagenovorans DSM 3089</name>
    <dbReference type="NCBI Taxonomy" id="1121306"/>
    <lineage>
        <taxon>Bacteria</taxon>
        <taxon>Bacillati</taxon>
        <taxon>Bacillota</taxon>
        <taxon>Clostridia</taxon>
        <taxon>Eubacteriales</taxon>
        <taxon>Clostridiaceae</taxon>
        <taxon>Clostridium</taxon>
    </lineage>
</organism>
<dbReference type="RefSeq" id="WP_084666082.1">
    <property type="nucleotide sequence ID" value="NZ_FQXP01000004.1"/>
</dbReference>
<dbReference type="EMBL" id="FQXP01000004">
    <property type="protein sequence ID" value="SHH67374.1"/>
    <property type="molecule type" value="Genomic_DNA"/>
</dbReference>
<sequence>MCNEIIKLRPHHMLCMKAYEGKGYSEEFNNNMEMTIKALSKNPNQKIKIVSSLDNICSKCPNNIEGKSCTSQAHIEELDRRVVENFNINEGEYIYSEIAKEIYENMNEEKFDDICKDCGWYNITNCKRFLCSR</sequence>
<evidence type="ECO:0000313" key="2">
    <source>
        <dbReference type="Proteomes" id="UP000184526"/>
    </source>
</evidence>
<gene>
    <name evidence="1" type="ORF">SAMN02745196_00975</name>
</gene>
<dbReference type="STRING" id="1121306.SAMN02745196_00975"/>
<protein>
    <recommendedName>
        <fullName evidence="3">DUF1284 domain-containing protein</fullName>
    </recommendedName>
</protein>
<reference evidence="1 2" key="1">
    <citation type="submission" date="2016-11" db="EMBL/GenBank/DDBJ databases">
        <authorList>
            <person name="Jaros S."/>
            <person name="Januszkiewicz K."/>
            <person name="Wedrychowicz H."/>
        </authorList>
    </citation>
    <scope>NUCLEOTIDE SEQUENCE [LARGE SCALE GENOMIC DNA]</scope>
    <source>
        <strain evidence="1 2">DSM 3089</strain>
    </source>
</reference>
<accession>A0A1M5UWR2</accession>